<keyword evidence="2" id="KW-1185">Reference proteome</keyword>
<dbReference type="AlphaFoldDB" id="A0A8X6IV62"/>
<organism evidence="1 2">
    <name type="scientific">Nephila pilipes</name>
    <name type="common">Giant wood spider</name>
    <name type="synonym">Nephila maculata</name>
    <dbReference type="NCBI Taxonomy" id="299642"/>
    <lineage>
        <taxon>Eukaryota</taxon>
        <taxon>Metazoa</taxon>
        <taxon>Ecdysozoa</taxon>
        <taxon>Arthropoda</taxon>
        <taxon>Chelicerata</taxon>
        <taxon>Arachnida</taxon>
        <taxon>Araneae</taxon>
        <taxon>Araneomorphae</taxon>
        <taxon>Entelegynae</taxon>
        <taxon>Araneoidea</taxon>
        <taxon>Nephilidae</taxon>
        <taxon>Nephila</taxon>
    </lineage>
</organism>
<reference evidence="1" key="1">
    <citation type="submission" date="2020-08" db="EMBL/GenBank/DDBJ databases">
        <title>Multicomponent nature underlies the extraordinary mechanical properties of spider dragline silk.</title>
        <authorList>
            <person name="Kono N."/>
            <person name="Nakamura H."/>
            <person name="Mori M."/>
            <person name="Yoshida Y."/>
            <person name="Ohtoshi R."/>
            <person name="Malay A.D."/>
            <person name="Moran D.A.P."/>
            <person name="Tomita M."/>
            <person name="Numata K."/>
            <person name="Arakawa K."/>
        </authorList>
    </citation>
    <scope>NUCLEOTIDE SEQUENCE</scope>
</reference>
<sequence>MLIAAVRCSGELPNPLIKFCPLLLEPAALGPRLQAREERAVFQSLWASRTQSRLQGPRSKSSSPFIVKIYSSFHGWRIMKTFSESMNIIYQRVL</sequence>
<accession>A0A8X6IV62</accession>
<dbReference type="Proteomes" id="UP000887013">
    <property type="component" value="Unassembled WGS sequence"/>
</dbReference>
<name>A0A8X6IV62_NEPPI</name>
<protein>
    <submittedName>
        <fullName evidence="1">Uncharacterized protein</fullName>
    </submittedName>
</protein>
<comment type="caution">
    <text evidence="1">The sequence shown here is derived from an EMBL/GenBank/DDBJ whole genome shotgun (WGS) entry which is preliminary data.</text>
</comment>
<proteinExistence type="predicted"/>
<evidence type="ECO:0000313" key="2">
    <source>
        <dbReference type="Proteomes" id="UP000887013"/>
    </source>
</evidence>
<gene>
    <name evidence="1" type="ORF">NPIL_529561</name>
</gene>
<dbReference type="OrthoDB" id="6412712at2759"/>
<dbReference type="EMBL" id="BMAW01093758">
    <property type="protein sequence ID" value="GFS62013.1"/>
    <property type="molecule type" value="Genomic_DNA"/>
</dbReference>
<evidence type="ECO:0000313" key="1">
    <source>
        <dbReference type="EMBL" id="GFS62013.1"/>
    </source>
</evidence>